<dbReference type="EMBL" id="KU647626">
    <property type="protein sequence ID" value="AMM44182.1"/>
    <property type="molecule type" value="Genomic_DNA"/>
</dbReference>
<organism evidence="2 3">
    <name type="scientific">Arthrobacter phage KellEzio</name>
    <dbReference type="NCBI Taxonomy" id="1796995"/>
    <lineage>
        <taxon>Viruses</taxon>
        <taxon>Duplodnaviria</taxon>
        <taxon>Heunggongvirae</taxon>
        <taxon>Uroviricota</taxon>
        <taxon>Caudoviricetes</taxon>
        <taxon>Kelleziovirus</taxon>
        <taxon>Kelleziovirus kellezzio</taxon>
    </lineage>
</organism>
<evidence type="ECO:0000313" key="3">
    <source>
        <dbReference type="Proteomes" id="UP000201386"/>
    </source>
</evidence>
<name>A0A140G697_9CAUD</name>
<keyword evidence="3" id="KW-1185">Reference proteome</keyword>
<feature type="region of interest" description="Disordered" evidence="1">
    <location>
        <begin position="102"/>
        <end position="126"/>
    </location>
</feature>
<proteinExistence type="predicted"/>
<dbReference type="Proteomes" id="UP000201386">
    <property type="component" value="Segment"/>
</dbReference>
<accession>A0A140G697</accession>
<dbReference type="KEGG" id="vg:29124724"/>
<protein>
    <submittedName>
        <fullName evidence="2">Uncharacterized protein</fullName>
    </submittedName>
</protein>
<dbReference type="GeneID" id="29124724"/>
<evidence type="ECO:0000313" key="2">
    <source>
        <dbReference type="EMBL" id="AMM44182.1"/>
    </source>
</evidence>
<evidence type="ECO:0000256" key="1">
    <source>
        <dbReference type="SAM" id="MobiDB-lite"/>
    </source>
</evidence>
<feature type="compositionally biased region" description="Pro residues" evidence="1">
    <location>
        <begin position="108"/>
        <end position="117"/>
    </location>
</feature>
<gene>
    <name evidence="2" type="primary">12</name>
    <name evidence="2" type="ORF">KELLEZIO_12</name>
</gene>
<dbReference type="RefSeq" id="YP_009301269.1">
    <property type="nucleotide sequence ID" value="NC_031231.1"/>
</dbReference>
<sequence length="126" mass="14071">MTQQPSVGRIVHYSTKGWTVVEGSPLTDVGKVIPAVITEVKDEEGHVDLHLLYPRSVGEEWITEDEIRTGYPYSETPRVGHWNWPPREPAKSITVETVNVQTPMDPAMGPPNPPFPPSAYMRRPVG</sequence>
<reference evidence="2 3" key="1">
    <citation type="submission" date="2016-02" db="EMBL/GenBank/DDBJ databases">
        <authorList>
            <person name="Lynch K.C."/>
            <person name="Doan M."/>
            <person name="Paisley J.T."/>
            <person name="Allen K.G."/>
            <person name="Gaffney B.L."/>
            <person name="Rinehart C.A."/>
            <person name="King R.A."/>
            <person name="Staples A."/>
            <person name="Bowman C.A."/>
            <person name="Russell D.A."/>
            <person name="Pope W.H."/>
            <person name="Jacobs-Sera D."/>
            <person name="Hendrix R.W."/>
            <person name="Hatfull G.F."/>
        </authorList>
    </citation>
    <scope>NUCLEOTIDE SEQUENCE [LARGE SCALE GENOMIC DNA]</scope>
</reference>